<keyword evidence="2" id="KW-0378">Hydrolase</keyword>
<dbReference type="Proteomes" id="UP001257948">
    <property type="component" value="Unassembled WGS sequence"/>
</dbReference>
<protein>
    <submittedName>
        <fullName evidence="6">Transglycosylase family protein</fullName>
    </submittedName>
</protein>
<comment type="similarity">
    <text evidence="1">Belongs to the transglycosylase family. Rpf subfamily.</text>
</comment>
<dbReference type="CDD" id="cd13925">
    <property type="entry name" value="RPF"/>
    <property type="match status" value="1"/>
</dbReference>
<evidence type="ECO:0000259" key="5">
    <source>
        <dbReference type="PROSITE" id="PS51782"/>
    </source>
</evidence>
<sequence>MLTGNGRHRRPRQAPALLVAAGVTGSAIAIPLLAATGASAADGGTWDKVAKCETDGSWSQNNGDGSYGGLSLSQDDWEKYGGLDYAPSADLASRNQQISVAEKVLADQGVGVWGACGLLNGLSQDSGSADVDTGVGTGSSSASESGSESDTSGSGSESSGLPNSAESGSSDDTSGDGSSDASPSPSASADADNSAKSDTSDSDPTASQSPDSSPTVPANEAESDNSWQEGGSSSLVDIGALGADSGGDAKAETGTGRHRGASADEKAYTVREGDTLASIADSLGLDGGWRRLYAVNEKVIGSDPSAIMPGQTLVVGAE</sequence>
<evidence type="ECO:0000256" key="3">
    <source>
        <dbReference type="SAM" id="MobiDB-lite"/>
    </source>
</evidence>
<dbReference type="Gene3D" id="3.10.350.10">
    <property type="entry name" value="LysM domain"/>
    <property type="match status" value="1"/>
</dbReference>
<comment type="caution">
    <text evidence="6">The sequence shown here is derived from an EMBL/GenBank/DDBJ whole genome shotgun (WGS) entry which is preliminary data.</text>
</comment>
<feature type="compositionally biased region" description="Polar residues" evidence="3">
    <location>
        <begin position="224"/>
        <end position="235"/>
    </location>
</feature>
<dbReference type="InterPro" id="IPR010618">
    <property type="entry name" value="RPF"/>
</dbReference>
<dbReference type="PANTHER" id="PTHR34700">
    <property type="entry name" value="POTASSIUM BINDING PROTEIN KBP"/>
    <property type="match status" value="1"/>
</dbReference>
<dbReference type="InterPro" id="IPR018392">
    <property type="entry name" value="LysM"/>
</dbReference>
<dbReference type="PANTHER" id="PTHR34700:SF4">
    <property type="entry name" value="PHAGE-LIKE ELEMENT PBSX PROTEIN XKDP"/>
    <property type="match status" value="1"/>
</dbReference>
<name>A0ABU3LJT2_9ACTN</name>
<dbReference type="PROSITE" id="PS51782">
    <property type="entry name" value="LYSM"/>
    <property type="match status" value="1"/>
</dbReference>
<dbReference type="InterPro" id="IPR036779">
    <property type="entry name" value="LysM_dom_sf"/>
</dbReference>
<evidence type="ECO:0000256" key="1">
    <source>
        <dbReference type="ARBA" id="ARBA00010830"/>
    </source>
</evidence>
<organism evidence="6 7">
    <name type="scientific">Streptomyces justiciae</name>
    <dbReference type="NCBI Taxonomy" id="2780140"/>
    <lineage>
        <taxon>Bacteria</taxon>
        <taxon>Bacillati</taxon>
        <taxon>Actinomycetota</taxon>
        <taxon>Actinomycetes</taxon>
        <taxon>Kitasatosporales</taxon>
        <taxon>Streptomycetaceae</taxon>
        <taxon>Streptomyces</taxon>
    </lineage>
</organism>
<dbReference type="SMART" id="SM00257">
    <property type="entry name" value="LysM"/>
    <property type="match status" value="1"/>
</dbReference>
<evidence type="ECO:0000313" key="7">
    <source>
        <dbReference type="Proteomes" id="UP001257948"/>
    </source>
</evidence>
<evidence type="ECO:0000256" key="2">
    <source>
        <dbReference type="ARBA" id="ARBA00022801"/>
    </source>
</evidence>
<feature type="domain" description="LysM" evidence="5">
    <location>
        <begin position="266"/>
        <end position="315"/>
    </location>
</feature>
<feature type="signal peptide" evidence="4">
    <location>
        <begin position="1"/>
        <end position="40"/>
    </location>
</feature>
<reference evidence="7" key="1">
    <citation type="submission" date="2023-07" db="EMBL/GenBank/DDBJ databases">
        <title>Draft genome sequence of the endophytic actinobacterium Streptomyces justiciae WPN32, a potential antibiotic producer.</title>
        <authorList>
            <person name="Yasawong M."/>
            <person name="Pana W."/>
            <person name="Ganta P."/>
            <person name="Santapan N."/>
            <person name="Songngamsuk T."/>
            <person name="Phatcharaharikarn M."/>
            <person name="Kerdtoob S."/>
            <person name="Nantapong N."/>
        </authorList>
    </citation>
    <scope>NUCLEOTIDE SEQUENCE [LARGE SCALE GENOMIC DNA]</scope>
    <source>
        <strain evidence="7">WPN32</strain>
    </source>
</reference>
<gene>
    <name evidence="6" type="ORF">RQC66_01995</name>
</gene>
<accession>A0ABU3LJT2</accession>
<dbReference type="Gene3D" id="1.10.530.10">
    <property type="match status" value="1"/>
</dbReference>
<evidence type="ECO:0000256" key="4">
    <source>
        <dbReference type="SAM" id="SignalP"/>
    </source>
</evidence>
<evidence type="ECO:0000313" key="6">
    <source>
        <dbReference type="EMBL" id="MDT7839496.1"/>
    </source>
</evidence>
<dbReference type="InterPro" id="IPR023346">
    <property type="entry name" value="Lysozyme-like_dom_sf"/>
</dbReference>
<dbReference type="SUPFAM" id="SSF54106">
    <property type="entry name" value="LysM domain"/>
    <property type="match status" value="1"/>
</dbReference>
<dbReference type="EMBL" id="JAVTLL010000001">
    <property type="protein sequence ID" value="MDT7839496.1"/>
    <property type="molecule type" value="Genomic_DNA"/>
</dbReference>
<dbReference type="InterPro" id="IPR052196">
    <property type="entry name" value="Bact_Kbp"/>
</dbReference>
<dbReference type="CDD" id="cd00118">
    <property type="entry name" value="LysM"/>
    <property type="match status" value="1"/>
</dbReference>
<keyword evidence="7" id="KW-1185">Reference proteome</keyword>
<keyword evidence="4" id="KW-0732">Signal</keyword>
<feature type="compositionally biased region" description="Low complexity" evidence="3">
    <location>
        <begin position="130"/>
        <end position="192"/>
    </location>
</feature>
<feature type="region of interest" description="Disordered" evidence="3">
    <location>
        <begin position="125"/>
        <end position="267"/>
    </location>
</feature>
<dbReference type="RefSeq" id="WP_314197267.1">
    <property type="nucleotide sequence ID" value="NZ_JAVTLL010000001.1"/>
</dbReference>
<proteinExistence type="inferred from homology"/>
<dbReference type="SUPFAM" id="SSF53955">
    <property type="entry name" value="Lysozyme-like"/>
    <property type="match status" value="1"/>
</dbReference>
<feature type="chain" id="PRO_5046865441" evidence="4">
    <location>
        <begin position="41"/>
        <end position="318"/>
    </location>
</feature>
<feature type="compositionally biased region" description="Polar residues" evidence="3">
    <location>
        <begin position="204"/>
        <end position="216"/>
    </location>
</feature>
<dbReference type="Pfam" id="PF01476">
    <property type="entry name" value="LysM"/>
    <property type="match status" value="1"/>
</dbReference>
<dbReference type="Pfam" id="PF06737">
    <property type="entry name" value="Transglycosylas"/>
    <property type="match status" value="1"/>
</dbReference>